<protein>
    <submittedName>
        <fullName evidence="2">HAD family phosphatase</fullName>
    </submittedName>
</protein>
<dbReference type="Gene3D" id="1.10.150.240">
    <property type="entry name" value="Putative phosphatase, domain 2"/>
    <property type="match status" value="1"/>
</dbReference>
<dbReference type="InterPro" id="IPR036412">
    <property type="entry name" value="HAD-like_sf"/>
</dbReference>
<proteinExistence type="predicted"/>
<name>A0ABN1NJY2_9ACTN</name>
<reference evidence="2 3" key="1">
    <citation type="journal article" date="2019" name="Int. J. Syst. Evol. Microbiol.">
        <title>The Global Catalogue of Microorganisms (GCM) 10K type strain sequencing project: providing services to taxonomists for standard genome sequencing and annotation.</title>
        <authorList>
            <consortium name="The Broad Institute Genomics Platform"/>
            <consortium name="The Broad Institute Genome Sequencing Center for Infectious Disease"/>
            <person name="Wu L."/>
            <person name="Ma J."/>
        </authorList>
    </citation>
    <scope>NUCLEOTIDE SEQUENCE [LARGE SCALE GENOMIC DNA]</scope>
    <source>
        <strain evidence="2 3">JCM 10673</strain>
    </source>
</reference>
<dbReference type="NCBIfam" id="TIGR01509">
    <property type="entry name" value="HAD-SF-IA-v3"/>
    <property type="match status" value="1"/>
</dbReference>
<dbReference type="SFLD" id="SFLDG01129">
    <property type="entry name" value="C1.5:_HAD__Beta-PGM__Phosphata"/>
    <property type="match status" value="1"/>
</dbReference>
<dbReference type="SUPFAM" id="SSF56784">
    <property type="entry name" value="HAD-like"/>
    <property type="match status" value="1"/>
</dbReference>
<evidence type="ECO:0000256" key="1">
    <source>
        <dbReference type="SAM" id="MobiDB-lite"/>
    </source>
</evidence>
<dbReference type="CDD" id="cd07505">
    <property type="entry name" value="HAD_BPGM-like"/>
    <property type="match status" value="1"/>
</dbReference>
<dbReference type="InterPro" id="IPR006439">
    <property type="entry name" value="HAD-SF_hydro_IA"/>
</dbReference>
<dbReference type="SFLD" id="SFLDS00003">
    <property type="entry name" value="Haloacid_Dehalogenase"/>
    <property type="match status" value="1"/>
</dbReference>
<dbReference type="PANTHER" id="PTHR18901:SF38">
    <property type="entry name" value="PSEUDOURIDINE-5'-PHOSPHATASE"/>
    <property type="match status" value="1"/>
</dbReference>
<dbReference type="PRINTS" id="PR00413">
    <property type="entry name" value="HADHALOGNASE"/>
</dbReference>
<feature type="region of interest" description="Disordered" evidence="1">
    <location>
        <begin position="1"/>
        <end position="20"/>
    </location>
</feature>
<feature type="compositionally biased region" description="Polar residues" evidence="1">
    <location>
        <begin position="1"/>
        <end position="15"/>
    </location>
</feature>
<comment type="caution">
    <text evidence="2">The sequence shown here is derived from an EMBL/GenBank/DDBJ whole genome shotgun (WGS) entry which is preliminary data.</text>
</comment>
<dbReference type="Proteomes" id="UP001501005">
    <property type="component" value="Unassembled WGS sequence"/>
</dbReference>
<organism evidence="2 3">
    <name type="scientific">Streptomyces thermoalcalitolerans</name>
    <dbReference type="NCBI Taxonomy" id="65605"/>
    <lineage>
        <taxon>Bacteria</taxon>
        <taxon>Bacillati</taxon>
        <taxon>Actinomycetota</taxon>
        <taxon>Actinomycetes</taxon>
        <taxon>Kitasatosporales</taxon>
        <taxon>Streptomycetaceae</taxon>
        <taxon>Streptomyces</taxon>
    </lineage>
</organism>
<sequence length="247" mass="25902">MTSTVPALGSLSQTLGPVRTGKTPTAVEAAELQAVLLDMDGTLVDTEGFWWDVEVEVFAALGHRLDESWRHVVVGGPMTRSAGFLIEATGASVTLEEVTVLLNEAFEARIDGSLPLMPGAARLLAELSAHKIPTALVSASHRRIIDRVLDTLGSHHFALSVAGDEVSRTKPHPDPYLLAAVGLGVDPARCAAIEDTATGVAAAEAAGCQVVAVPSIAPIAPAPRRTVVSSLEDVDLSFLRGLMTEMR</sequence>
<dbReference type="Gene3D" id="3.40.50.1000">
    <property type="entry name" value="HAD superfamily/HAD-like"/>
    <property type="match status" value="1"/>
</dbReference>
<accession>A0ABN1NJY2</accession>
<dbReference type="RefSeq" id="WP_344049091.1">
    <property type="nucleotide sequence ID" value="NZ_BAAAHG010000012.1"/>
</dbReference>
<dbReference type="InterPro" id="IPR023214">
    <property type="entry name" value="HAD_sf"/>
</dbReference>
<gene>
    <name evidence="2" type="ORF">GCM10009549_20660</name>
</gene>
<dbReference type="InterPro" id="IPR023198">
    <property type="entry name" value="PGP-like_dom2"/>
</dbReference>
<dbReference type="Pfam" id="PF00702">
    <property type="entry name" value="Hydrolase"/>
    <property type="match status" value="1"/>
</dbReference>
<dbReference type="EMBL" id="BAAAHG010000012">
    <property type="protein sequence ID" value="GAA0910587.1"/>
    <property type="molecule type" value="Genomic_DNA"/>
</dbReference>
<dbReference type="PANTHER" id="PTHR18901">
    <property type="entry name" value="2-DEOXYGLUCOSE-6-PHOSPHATE PHOSPHATASE 2"/>
    <property type="match status" value="1"/>
</dbReference>
<keyword evidence="3" id="KW-1185">Reference proteome</keyword>
<evidence type="ECO:0000313" key="3">
    <source>
        <dbReference type="Proteomes" id="UP001501005"/>
    </source>
</evidence>
<evidence type="ECO:0000313" key="2">
    <source>
        <dbReference type="EMBL" id="GAA0910587.1"/>
    </source>
</evidence>